<evidence type="ECO:0000256" key="3">
    <source>
        <dbReference type="ARBA" id="ARBA00022737"/>
    </source>
</evidence>
<reference evidence="10 11" key="1">
    <citation type="submission" date="2016-04" db="EMBL/GenBank/DDBJ databases">
        <title>A degradative enzymes factory behind the ericoid mycorrhizal symbiosis.</title>
        <authorList>
            <consortium name="DOE Joint Genome Institute"/>
            <person name="Martino E."/>
            <person name="Morin E."/>
            <person name="Grelet G."/>
            <person name="Kuo A."/>
            <person name="Kohler A."/>
            <person name="Daghino S."/>
            <person name="Barry K."/>
            <person name="Choi C."/>
            <person name="Cichocki N."/>
            <person name="Clum A."/>
            <person name="Copeland A."/>
            <person name="Hainaut M."/>
            <person name="Haridas S."/>
            <person name="Labutti K."/>
            <person name="Lindquist E."/>
            <person name="Lipzen A."/>
            <person name="Khouja H.-R."/>
            <person name="Murat C."/>
            <person name="Ohm R."/>
            <person name="Olson A."/>
            <person name="Spatafora J."/>
            <person name="Veneault-Fourrey C."/>
            <person name="Henrissat B."/>
            <person name="Grigoriev I."/>
            <person name="Martin F."/>
            <person name="Perotto S."/>
        </authorList>
    </citation>
    <scope>NUCLEOTIDE SEQUENCE [LARGE SCALE GENOMIC DNA]</scope>
    <source>
        <strain evidence="10 11">F</strain>
    </source>
</reference>
<comment type="subcellular location">
    <subcellularLocation>
        <location evidence="1">Nucleus</location>
    </subcellularLocation>
</comment>
<keyword evidence="4 7" id="KW-0863">Zinc-finger</keyword>
<dbReference type="InterPro" id="IPR007219">
    <property type="entry name" value="XnlR_reg_dom"/>
</dbReference>
<dbReference type="CDD" id="cd12148">
    <property type="entry name" value="fungal_TF_MHR"/>
    <property type="match status" value="1"/>
</dbReference>
<dbReference type="GO" id="GO:0005634">
    <property type="term" value="C:nucleus"/>
    <property type="evidence" value="ECO:0007669"/>
    <property type="project" value="UniProtKB-SubCell"/>
</dbReference>
<dbReference type="GO" id="GO:0008270">
    <property type="term" value="F:zinc ion binding"/>
    <property type="evidence" value="ECO:0007669"/>
    <property type="project" value="UniProtKB-KW"/>
</dbReference>
<keyword evidence="11" id="KW-1185">Reference proteome</keyword>
<dbReference type="PANTHER" id="PTHR40626">
    <property type="entry name" value="MIP31509P"/>
    <property type="match status" value="1"/>
</dbReference>
<evidence type="ECO:0000256" key="5">
    <source>
        <dbReference type="ARBA" id="ARBA00022833"/>
    </source>
</evidence>
<dbReference type="InterPro" id="IPR051059">
    <property type="entry name" value="VerF-like"/>
</dbReference>
<feature type="compositionally biased region" description="Polar residues" evidence="8">
    <location>
        <begin position="207"/>
        <end position="243"/>
    </location>
</feature>
<dbReference type="STRING" id="1149755.A0A2J6QWE1"/>
<evidence type="ECO:0000259" key="9">
    <source>
        <dbReference type="PROSITE" id="PS50157"/>
    </source>
</evidence>
<evidence type="ECO:0000256" key="4">
    <source>
        <dbReference type="ARBA" id="ARBA00022771"/>
    </source>
</evidence>
<feature type="domain" description="C2H2-type" evidence="9">
    <location>
        <begin position="20"/>
        <end position="47"/>
    </location>
</feature>
<dbReference type="PROSITE" id="PS00028">
    <property type="entry name" value="ZINC_FINGER_C2H2_1"/>
    <property type="match status" value="2"/>
</dbReference>
<evidence type="ECO:0000313" key="10">
    <source>
        <dbReference type="EMBL" id="PMD30586.1"/>
    </source>
</evidence>
<dbReference type="GO" id="GO:0000785">
    <property type="term" value="C:chromatin"/>
    <property type="evidence" value="ECO:0007669"/>
    <property type="project" value="TreeGrafter"/>
</dbReference>
<dbReference type="AlphaFoldDB" id="A0A2J6QWE1"/>
<evidence type="ECO:0000256" key="6">
    <source>
        <dbReference type="ARBA" id="ARBA00023242"/>
    </source>
</evidence>
<evidence type="ECO:0000256" key="8">
    <source>
        <dbReference type="SAM" id="MobiDB-lite"/>
    </source>
</evidence>
<keyword evidence="6" id="KW-0539">Nucleus</keyword>
<organism evidence="10 11">
    <name type="scientific">Hyaloscypha variabilis (strain UAMH 11265 / GT02V1 / F)</name>
    <name type="common">Meliniomyces variabilis</name>
    <dbReference type="NCBI Taxonomy" id="1149755"/>
    <lineage>
        <taxon>Eukaryota</taxon>
        <taxon>Fungi</taxon>
        <taxon>Dikarya</taxon>
        <taxon>Ascomycota</taxon>
        <taxon>Pezizomycotina</taxon>
        <taxon>Leotiomycetes</taxon>
        <taxon>Helotiales</taxon>
        <taxon>Hyaloscyphaceae</taxon>
        <taxon>Hyaloscypha</taxon>
        <taxon>Hyaloscypha variabilis</taxon>
    </lineage>
</organism>
<evidence type="ECO:0000256" key="7">
    <source>
        <dbReference type="PROSITE-ProRule" id="PRU00042"/>
    </source>
</evidence>
<dbReference type="SUPFAM" id="SSF57667">
    <property type="entry name" value="beta-beta-alpha zinc fingers"/>
    <property type="match status" value="1"/>
</dbReference>
<dbReference type="OrthoDB" id="8117402at2759"/>
<gene>
    <name evidence="10" type="ORF">L207DRAFT_520083</name>
</gene>
<dbReference type="Pfam" id="PF00096">
    <property type="entry name" value="zf-C2H2"/>
    <property type="match status" value="2"/>
</dbReference>
<dbReference type="PROSITE" id="PS50157">
    <property type="entry name" value="ZINC_FINGER_C2H2_2"/>
    <property type="match status" value="1"/>
</dbReference>
<keyword evidence="2" id="KW-0479">Metal-binding</keyword>
<sequence>MSASVANVEAAAPSSRLQPFQCHICGSRFTRHENLKRHAGVHSRSGGEASLPCDYCQTTFSRRDLRFRHMKRKHPEQLERRAASGRAEDRTVGVMGITLTSQEIQSSSAVPLENPFDLQPQHSLTDVELEMSNWVGEMGFPQAQSQLENSDGQLNVSHIIHPPTSIPTRSEEAPYDFTRGLIQQPPPSGSRHSNSFAQDTVGYDQSISLEPSSFDTTHQVDSQTHPNSQPVFSPVASSTSGSPASYLPDGLSSKDVLYLRDDWFPSPSQSAKGYHLYFSHVSQFVPFLHRPTFDATETAHHLGLSMLCLAYQHGEDPDCGEEAGSGARLSQRCFHRARVLAASEEERAADLAHTITLVQAYWLLQVYVMMYLCGSNSAYGHKMHSRMISLTRFGGLTQCIPVESTTTENLDDLWREFIKAESHKRTLLAVHQIDALWYQLFSIPRSLSHLEIKHDLPCREECWTAVSPALWAHRQLAARQSTPLVPYSEAVRVFLSPDPDIDSLPDFDLYGAINIAQFLLSSAREVSGWSTMTGRLSLERFEPLQSSLIALERLIRPQAETAKSTHAASCEATWEMAMLELLVWSPSHTSGIVGSSVDAFLTQSTYLATSYQPMHEAPTKKALQPHIDWFLRNLDTTPTFDSEPPWLILYAYKAFLIAWQLLREGFPGAMQVVSVRDGDAHGAVAWARKTFQCKHRLQLSKLISSCLDMLDGAG</sequence>
<dbReference type="Pfam" id="PF04082">
    <property type="entry name" value="Fungal_trans"/>
    <property type="match status" value="1"/>
</dbReference>
<dbReference type="InterPro" id="IPR013087">
    <property type="entry name" value="Znf_C2H2_type"/>
</dbReference>
<keyword evidence="5" id="KW-0862">Zinc</keyword>
<dbReference type="GO" id="GO:0000981">
    <property type="term" value="F:DNA-binding transcription factor activity, RNA polymerase II-specific"/>
    <property type="evidence" value="ECO:0007669"/>
    <property type="project" value="InterPro"/>
</dbReference>
<name>A0A2J6QWE1_HYAVF</name>
<dbReference type="SMART" id="SM00355">
    <property type="entry name" value="ZnF_C2H2"/>
    <property type="match status" value="2"/>
</dbReference>
<dbReference type="GO" id="GO:0006351">
    <property type="term" value="P:DNA-templated transcription"/>
    <property type="evidence" value="ECO:0007669"/>
    <property type="project" value="InterPro"/>
</dbReference>
<dbReference type="InterPro" id="IPR036236">
    <property type="entry name" value="Znf_C2H2_sf"/>
</dbReference>
<dbReference type="PANTHER" id="PTHR40626:SF11">
    <property type="entry name" value="ZINC FINGER PROTEIN YPR022C"/>
    <property type="match status" value="1"/>
</dbReference>
<dbReference type="Proteomes" id="UP000235786">
    <property type="component" value="Unassembled WGS sequence"/>
</dbReference>
<accession>A0A2J6QWE1</accession>
<feature type="region of interest" description="Disordered" evidence="8">
    <location>
        <begin position="207"/>
        <end position="246"/>
    </location>
</feature>
<proteinExistence type="predicted"/>
<protein>
    <recommendedName>
        <fullName evidence="9">C2H2-type domain-containing protein</fullName>
    </recommendedName>
</protein>
<dbReference type="Gene3D" id="3.30.160.60">
    <property type="entry name" value="Classic Zinc Finger"/>
    <property type="match status" value="1"/>
</dbReference>
<dbReference type="GO" id="GO:0000978">
    <property type="term" value="F:RNA polymerase II cis-regulatory region sequence-specific DNA binding"/>
    <property type="evidence" value="ECO:0007669"/>
    <property type="project" value="InterPro"/>
</dbReference>
<dbReference type="EMBL" id="KZ613966">
    <property type="protein sequence ID" value="PMD30586.1"/>
    <property type="molecule type" value="Genomic_DNA"/>
</dbReference>
<keyword evidence="3" id="KW-0677">Repeat</keyword>
<evidence type="ECO:0000313" key="11">
    <source>
        <dbReference type="Proteomes" id="UP000235786"/>
    </source>
</evidence>
<evidence type="ECO:0000256" key="1">
    <source>
        <dbReference type="ARBA" id="ARBA00004123"/>
    </source>
</evidence>
<evidence type="ECO:0000256" key="2">
    <source>
        <dbReference type="ARBA" id="ARBA00022723"/>
    </source>
</evidence>